<evidence type="ECO:0000256" key="1">
    <source>
        <dbReference type="SAM" id="MobiDB-lite"/>
    </source>
</evidence>
<dbReference type="CDD" id="cd09272">
    <property type="entry name" value="RNase_HI_RT_Ty1"/>
    <property type="match status" value="1"/>
</dbReference>
<feature type="region of interest" description="Disordered" evidence="1">
    <location>
        <begin position="313"/>
        <end position="339"/>
    </location>
</feature>
<feature type="compositionally biased region" description="Pro residues" evidence="1">
    <location>
        <begin position="269"/>
        <end position="285"/>
    </location>
</feature>
<name>A0A803PCZ9_CANSA</name>
<organism evidence="3 4">
    <name type="scientific">Cannabis sativa</name>
    <name type="common">Hemp</name>
    <name type="synonym">Marijuana</name>
    <dbReference type="NCBI Taxonomy" id="3483"/>
    <lineage>
        <taxon>Eukaryota</taxon>
        <taxon>Viridiplantae</taxon>
        <taxon>Streptophyta</taxon>
        <taxon>Embryophyta</taxon>
        <taxon>Tracheophyta</taxon>
        <taxon>Spermatophyta</taxon>
        <taxon>Magnoliopsida</taxon>
        <taxon>eudicotyledons</taxon>
        <taxon>Gunneridae</taxon>
        <taxon>Pentapetalae</taxon>
        <taxon>rosids</taxon>
        <taxon>fabids</taxon>
        <taxon>Rosales</taxon>
        <taxon>Cannabaceae</taxon>
        <taxon>Cannabis</taxon>
    </lineage>
</organism>
<feature type="compositionally biased region" description="Low complexity" evidence="1">
    <location>
        <begin position="286"/>
        <end position="295"/>
    </location>
</feature>
<protein>
    <recommendedName>
        <fullName evidence="2">Reverse transcriptase Ty1/copia-type domain-containing protein</fullName>
    </recommendedName>
</protein>
<feature type="compositionally biased region" description="Polar residues" evidence="1">
    <location>
        <begin position="172"/>
        <end position="188"/>
    </location>
</feature>
<sequence>MQVLAAIKGSRLHRFLDPNLALLQYLTDDDRRHNRVSPEFEDWEQQDNILVSWLLSSMSKKVLIIMSIIDTLTSIVHSTSPQDHIEAIFNGLPAEYNVFITSVNTRTDAYSVVEIEALLMAQEAKEHPLLPQTLPLLDHMFKGHVNVNIAEMQAYYATPDVVNDPSRYPDSGSINHLTPNEQNLSTSSSYMGDQQVHMGNGTGWSLAHKGYKCLSKDGKVYLSRDVLFDELIFPFALEANNNSSQSPSTTLTLQHGPALSLRRRLSQLFPPPESNHPPPASPSPSPTNVSNVASPTTSAPINMVFVDNSPHVADHEVSSSTNAISSNSIRQHQTEPQNTVTPVVVASTVPVAMPTPMPASDQIITIDATSSTNFFTPLIMQNTTSASPDQSTPVVNKHPMTKRAKSRIKKPKVLMASLIPTSVKKALNDPKCLATMFEENISLKKNKTYTLVPLPLNREPIGCKWVFRIKENSNGSVGHVRQLDVNNAFLNGGLHEDIYMVQPPSFIDPDHPTKVCKLHKVIYGLKQAPPAWFEKLSNVLVQLGFTPAKTDHSLFTLLTTTSIIYILIYVDDILITGNNHNLISNLISDLSSKFSLRDLGVMDFFLGVKTQSSPVNTGLRLSSFGSEPVADATAYQSLVGALQYATITRPNIAFSVNKVCQFMQSPLQYHPVAVKRILRYLADTLDNGLHLKRPTSMDIEEFYDAVWAANPDDRRSTIGYCIFLGGNLIGWQSKKQQTISRSSTEAEYRGLATVATLGLGSEPHTWLSCVSVRHLLKKRVRDKGRECGRQNLACGARGCSAACVRDMWRRGPLGEVFGLIVGPLWLG</sequence>
<evidence type="ECO:0000313" key="4">
    <source>
        <dbReference type="Proteomes" id="UP000596661"/>
    </source>
</evidence>
<dbReference type="Proteomes" id="UP000596661">
    <property type="component" value="Chromosome 4"/>
</dbReference>
<reference evidence="3" key="2">
    <citation type="submission" date="2021-03" db="UniProtKB">
        <authorList>
            <consortium name="EnsemblPlants"/>
        </authorList>
    </citation>
    <scope>IDENTIFICATION</scope>
</reference>
<dbReference type="PANTHER" id="PTHR11439:SF455">
    <property type="entry name" value="RLK (RECEPTOR-LIKE PROTEIN KINASE) 8, PUTATIVE-RELATED"/>
    <property type="match status" value="1"/>
</dbReference>
<reference evidence="3" key="1">
    <citation type="submission" date="2018-11" db="EMBL/GenBank/DDBJ databases">
        <authorList>
            <person name="Grassa J C."/>
        </authorList>
    </citation>
    <scope>NUCLEOTIDE SEQUENCE [LARGE SCALE GENOMIC DNA]</scope>
</reference>
<proteinExistence type="predicted"/>
<feature type="region of interest" description="Disordered" evidence="1">
    <location>
        <begin position="167"/>
        <end position="188"/>
    </location>
</feature>
<dbReference type="SUPFAM" id="SSF56672">
    <property type="entry name" value="DNA/RNA polymerases"/>
    <property type="match status" value="1"/>
</dbReference>
<feature type="compositionally biased region" description="Low complexity" evidence="1">
    <location>
        <begin position="318"/>
        <end position="329"/>
    </location>
</feature>
<evidence type="ECO:0000313" key="3">
    <source>
        <dbReference type="EnsemblPlants" id="cds.evm.model.04.1419"/>
    </source>
</evidence>
<dbReference type="Gramene" id="evm.model.04.1419">
    <property type="protein sequence ID" value="cds.evm.model.04.1419"/>
    <property type="gene ID" value="evm.TU.04.1419"/>
</dbReference>
<dbReference type="InterPro" id="IPR043502">
    <property type="entry name" value="DNA/RNA_pol_sf"/>
</dbReference>
<accession>A0A803PCZ9</accession>
<dbReference type="EMBL" id="UZAU01000388">
    <property type="status" value="NOT_ANNOTATED_CDS"/>
    <property type="molecule type" value="Genomic_DNA"/>
</dbReference>
<dbReference type="InterPro" id="IPR013103">
    <property type="entry name" value="RVT_2"/>
</dbReference>
<feature type="domain" description="Reverse transcriptase Ty1/copia-type" evidence="2">
    <location>
        <begin position="480"/>
        <end position="616"/>
    </location>
</feature>
<dbReference type="Pfam" id="PF07727">
    <property type="entry name" value="RVT_2"/>
    <property type="match status" value="1"/>
</dbReference>
<evidence type="ECO:0000259" key="2">
    <source>
        <dbReference type="Pfam" id="PF07727"/>
    </source>
</evidence>
<keyword evidence="4" id="KW-1185">Reference proteome</keyword>
<dbReference type="EnsemblPlants" id="evm.model.04.1419">
    <property type="protein sequence ID" value="cds.evm.model.04.1419"/>
    <property type="gene ID" value="evm.TU.04.1419"/>
</dbReference>
<feature type="region of interest" description="Disordered" evidence="1">
    <location>
        <begin position="268"/>
        <end position="295"/>
    </location>
</feature>
<dbReference type="AlphaFoldDB" id="A0A803PCZ9"/>
<feature type="compositionally biased region" description="Polar residues" evidence="1">
    <location>
        <begin position="383"/>
        <end position="394"/>
    </location>
</feature>
<dbReference type="PANTHER" id="PTHR11439">
    <property type="entry name" value="GAG-POL-RELATED RETROTRANSPOSON"/>
    <property type="match status" value="1"/>
</dbReference>
<feature type="region of interest" description="Disordered" evidence="1">
    <location>
        <begin position="383"/>
        <end position="404"/>
    </location>
</feature>